<dbReference type="GO" id="GO:0005524">
    <property type="term" value="F:ATP binding"/>
    <property type="evidence" value="ECO:0007669"/>
    <property type="project" value="UniProtKB-KW"/>
</dbReference>
<dbReference type="CDD" id="cd16936">
    <property type="entry name" value="HATPase_RsbW-like"/>
    <property type="match status" value="1"/>
</dbReference>
<name>A0ABW6M8M1_9ACTN</name>
<evidence type="ECO:0000256" key="1">
    <source>
        <dbReference type="ARBA" id="ARBA00022527"/>
    </source>
</evidence>
<dbReference type="EMBL" id="JBIAHM010000010">
    <property type="protein sequence ID" value="MFE9602491.1"/>
    <property type="molecule type" value="Genomic_DNA"/>
</dbReference>
<keyword evidence="4" id="KW-0067">ATP-binding</keyword>
<dbReference type="InterPro" id="IPR003594">
    <property type="entry name" value="HATPase_dom"/>
</dbReference>
<dbReference type="InterPro" id="IPR050267">
    <property type="entry name" value="Anti-sigma-factor_SerPK"/>
</dbReference>
<gene>
    <name evidence="4" type="ORF">ACFYNQ_28500</name>
</gene>
<feature type="domain" description="Histidine kinase/HSP90-like ATPase" evidence="3">
    <location>
        <begin position="5"/>
        <end position="88"/>
    </location>
</feature>
<keyword evidence="1" id="KW-0723">Serine/threonine-protein kinase</keyword>
<accession>A0ABW6M8M1</accession>
<evidence type="ECO:0000313" key="5">
    <source>
        <dbReference type="Proteomes" id="UP001601303"/>
    </source>
</evidence>
<evidence type="ECO:0000259" key="3">
    <source>
        <dbReference type="Pfam" id="PF13581"/>
    </source>
</evidence>
<comment type="caution">
    <text evidence="4">The sequence shown here is derived from an EMBL/GenBank/DDBJ whole genome shotgun (WGS) entry which is preliminary data.</text>
</comment>
<keyword evidence="4" id="KW-0547">Nucleotide-binding</keyword>
<sequence length="115" mass="12336">MDELLIAWGVREAVRDNAVVVTSELLTNALTHSASDWIVCEVRSTDGVLRIEVEDQNRGSTLPVPGRPGPDDQGGRGLLLVTALSSDWGTADVPHRSGRIVWAELATGEDKPVPP</sequence>
<proteinExistence type="predicted"/>
<dbReference type="SUPFAM" id="SSF55874">
    <property type="entry name" value="ATPase domain of HSP90 chaperone/DNA topoisomerase II/histidine kinase"/>
    <property type="match status" value="1"/>
</dbReference>
<keyword evidence="1" id="KW-0418">Kinase</keyword>
<dbReference type="Pfam" id="PF13581">
    <property type="entry name" value="HATPase_c_2"/>
    <property type="match status" value="1"/>
</dbReference>
<keyword evidence="5" id="KW-1185">Reference proteome</keyword>
<organism evidence="4 5">
    <name type="scientific">Streptomyces hokutonensis</name>
    <dbReference type="NCBI Taxonomy" id="1306990"/>
    <lineage>
        <taxon>Bacteria</taxon>
        <taxon>Bacillati</taxon>
        <taxon>Actinomycetota</taxon>
        <taxon>Actinomycetes</taxon>
        <taxon>Kitasatosporales</taxon>
        <taxon>Streptomycetaceae</taxon>
        <taxon>Streptomyces</taxon>
    </lineage>
</organism>
<dbReference type="PANTHER" id="PTHR35526:SF3">
    <property type="entry name" value="ANTI-SIGMA-F FACTOR RSBW"/>
    <property type="match status" value="1"/>
</dbReference>
<dbReference type="Gene3D" id="3.30.565.10">
    <property type="entry name" value="Histidine kinase-like ATPase, C-terminal domain"/>
    <property type="match status" value="1"/>
</dbReference>
<dbReference type="Proteomes" id="UP001601303">
    <property type="component" value="Unassembled WGS sequence"/>
</dbReference>
<evidence type="ECO:0000313" key="4">
    <source>
        <dbReference type="EMBL" id="MFE9602491.1"/>
    </source>
</evidence>
<feature type="region of interest" description="Disordered" evidence="2">
    <location>
        <begin position="56"/>
        <end position="76"/>
    </location>
</feature>
<keyword evidence="1" id="KW-0808">Transferase</keyword>
<evidence type="ECO:0000256" key="2">
    <source>
        <dbReference type="SAM" id="MobiDB-lite"/>
    </source>
</evidence>
<dbReference type="InterPro" id="IPR036890">
    <property type="entry name" value="HATPase_C_sf"/>
</dbReference>
<reference evidence="4 5" key="1">
    <citation type="submission" date="2024-10" db="EMBL/GenBank/DDBJ databases">
        <title>The Natural Products Discovery Center: Release of the First 8490 Sequenced Strains for Exploring Actinobacteria Biosynthetic Diversity.</title>
        <authorList>
            <person name="Kalkreuter E."/>
            <person name="Kautsar S.A."/>
            <person name="Yang D."/>
            <person name="Bader C.D."/>
            <person name="Teijaro C.N."/>
            <person name="Fluegel L."/>
            <person name="Davis C.M."/>
            <person name="Simpson J.R."/>
            <person name="Lauterbach L."/>
            <person name="Steele A.D."/>
            <person name="Gui C."/>
            <person name="Meng S."/>
            <person name="Li G."/>
            <person name="Viehrig K."/>
            <person name="Ye F."/>
            <person name="Su P."/>
            <person name="Kiefer A.F."/>
            <person name="Nichols A."/>
            <person name="Cepeda A.J."/>
            <person name="Yan W."/>
            <person name="Fan B."/>
            <person name="Jiang Y."/>
            <person name="Adhikari A."/>
            <person name="Zheng C.-J."/>
            <person name="Schuster L."/>
            <person name="Cowan T.M."/>
            <person name="Smanski M.J."/>
            <person name="Chevrette M.G."/>
            <person name="De Carvalho L.P.S."/>
            <person name="Shen B."/>
        </authorList>
    </citation>
    <scope>NUCLEOTIDE SEQUENCE [LARGE SCALE GENOMIC DNA]</scope>
    <source>
        <strain evidence="4 5">NPDC006488</strain>
    </source>
</reference>
<protein>
    <submittedName>
        <fullName evidence="4">ATP-binding protein</fullName>
    </submittedName>
</protein>
<dbReference type="PANTHER" id="PTHR35526">
    <property type="entry name" value="ANTI-SIGMA-F FACTOR RSBW-RELATED"/>
    <property type="match status" value="1"/>
</dbReference>
<dbReference type="RefSeq" id="WP_388110415.1">
    <property type="nucleotide sequence ID" value="NZ_JBIAHM010000010.1"/>
</dbReference>